<protein>
    <submittedName>
        <fullName evidence="1">OLC1v1025842C1</fullName>
    </submittedName>
</protein>
<proteinExistence type="predicted"/>
<dbReference type="EMBL" id="OX459118">
    <property type="protein sequence ID" value="CAI9090944.1"/>
    <property type="molecule type" value="Genomic_DNA"/>
</dbReference>
<organism evidence="1 2">
    <name type="scientific">Oldenlandia corymbosa var. corymbosa</name>
    <dbReference type="NCBI Taxonomy" id="529605"/>
    <lineage>
        <taxon>Eukaryota</taxon>
        <taxon>Viridiplantae</taxon>
        <taxon>Streptophyta</taxon>
        <taxon>Embryophyta</taxon>
        <taxon>Tracheophyta</taxon>
        <taxon>Spermatophyta</taxon>
        <taxon>Magnoliopsida</taxon>
        <taxon>eudicotyledons</taxon>
        <taxon>Gunneridae</taxon>
        <taxon>Pentapetalae</taxon>
        <taxon>asterids</taxon>
        <taxon>lamiids</taxon>
        <taxon>Gentianales</taxon>
        <taxon>Rubiaceae</taxon>
        <taxon>Rubioideae</taxon>
        <taxon>Spermacoceae</taxon>
        <taxon>Hedyotis-Oldenlandia complex</taxon>
        <taxon>Oldenlandia</taxon>
    </lineage>
</organism>
<name>A0AAV1C5N4_OLDCO</name>
<gene>
    <name evidence="1" type="ORF">OLC1_LOCUS2986</name>
</gene>
<reference evidence="1" key="1">
    <citation type="submission" date="2023-03" db="EMBL/GenBank/DDBJ databases">
        <authorList>
            <person name="Julca I."/>
        </authorList>
    </citation>
    <scope>NUCLEOTIDE SEQUENCE</scope>
</reference>
<evidence type="ECO:0000313" key="2">
    <source>
        <dbReference type="Proteomes" id="UP001161247"/>
    </source>
</evidence>
<accession>A0AAV1C5N4</accession>
<dbReference type="InterPro" id="IPR051266">
    <property type="entry name" value="CLCR"/>
</dbReference>
<dbReference type="PANTHER" id="PTHR10579">
    <property type="entry name" value="CALCIUM-ACTIVATED CHLORIDE CHANNEL REGULATOR"/>
    <property type="match status" value="1"/>
</dbReference>
<dbReference type="SUPFAM" id="SSF53300">
    <property type="entry name" value="vWA-like"/>
    <property type="match status" value="1"/>
</dbReference>
<dbReference type="PANTHER" id="PTHR10579:SF43">
    <property type="entry name" value="ZINC FINGER (C3HC4-TYPE RING FINGER) FAMILY PROTEIN"/>
    <property type="match status" value="1"/>
</dbReference>
<evidence type="ECO:0000313" key="1">
    <source>
        <dbReference type="EMBL" id="CAI9090944.1"/>
    </source>
</evidence>
<dbReference type="AlphaFoldDB" id="A0AAV1C5N4"/>
<dbReference type="InterPro" id="IPR036465">
    <property type="entry name" value="vWFA_dom_sf"/>
</dbReference>
<dbReference type="Proteomes" id="UP001161247">
    <property type="component" value="Chromosome 1"/>
</dbReference>
<sequence>MFLTEEQLESIQRKRRACLLAAGEPDPVSEPEVCPDENMSPIVSTDPDEELFEKFDKSLVAVPKSVETVDPKICTDQTPIGYMLPRIGLDENSDWTPQLVHYSGKIRKMMNKVAKRFIRQIKNSRGYDLDVLPPECMFCPLIPELWFKKSLSMYAKVKNATQFVIKTGLNRDKTHKPYELVDIKKVVSTGGYWHLLLTFTVKEVDTHVGEDDEPFDYGVVDDKIYDDKIDDDLPNPDLVEIDYDNDKDSLFNYISKGDGDGDVDGALKTYQATVGGLVAGFGGRLVVGGTGGGGFGGDSIGLAIGGGSSELRFQGILFQLNMEEVSQSSTVPIYLVTVLDVSYMEGTKIALLKQAMGFLIPNLGPNGRLFVVAFSHNCRRLLPLRRMSESGRADGGTDIAQGLRNGAIEPKVLQTLVMEDRRYKNPVSSIILLYDGQDNNVSMKQPQVSCQWELLEAIQHQVVGERPSRIKEFKGCPVKSLSSMIIKQSLSDVSRPLAIATRAVQINY</sequence>
<keyword evidence="2" id="KW-1185">Reference proteome</keyword>
<dbReference type="Gene3D" id="3.40.50.410">
    <property type="entry name" value="von Willebrand factor, type A domain"/>
    <property type="match status" value="1"/>
</dbReference>